<comment type="caution">
    <text evidence="11">The sequence shown here is derived from an EMBL/GenBank/DDBJ whole genome shotgun (WGS) entry which is preliminary data.</text>
</comment>
<feature type="transmembrane region" description="Helical" evidence="8">
    <location>
        <begin position="352"/>
        <end position="373"/>
    </location>
</feature>
<evidence type="ECO:0000256" key="1">
    <source>
        <dbReference type="ARBA" id="ARBA00004141"/>
    </source>
</evidence>
<keyword evidence="6 8" id="KW-0472">Membrane</keyword>
<comment type="subcellular location">
    <subcellularLocation>
        <location evidence="1">Membrane</location>
        <topology evidence="1">Multi-pass membrane protein</topology>
    </subcellularLocation>
</comment>
<sequence>MAVLSTPLLGAFSAFLLLFLTVTQLATPAVADGVGMIGAGKWLYKPLCAHACRRIIVNNRLTCDSKIPGDTWTPPPSSHHGGHHHRRHLHHLINPKECYLRDAAFLRTLALCMEDRCARDDVLLSSIQEYWEGHLTTLGTGDWTIDGPVMSYEEALRLAHEDVEEIGEENVPFTRAGQPLNVTSFIPEDVYIAMYNGLGWHERSQRDHGWNGIAVAVSSVCIPIVFSLFRFLPARPLWYSRLVNVLEMPLMGNRHRTPIVANLGIMPTRGQTLYLVYLLATQIFLGIFPLTFIYPNFNVDDDTEAVLKIIGDRTGVLAMADFVALFLFSSRNNVLLWITNWSHSTFLLLHRWIAYCCIFHTSIHSLFMLILVWDSYDKQIKRAYWIWGVIGTFAFVFIWPLSILPVRRKAYEFFLVTHQFLAIFGLLGTFIHIYRLYKYDWGYEIWVYIGALLWLVDRFVRIVRMVSNGYRKAVVTAVDPSAEYIQVDIDGIVAEGHVYLYFPTLSWRIWENHPYSVLSSFKGGPTTRKTVTQGNGEKSSQPSSTMSSSDESVAGNAGPRVTLLVRPMDGFSKTLVNRLLASNGRLTLPVFVESSYHANPSAHGELAHCSTLLCIAGGVGITAVLPIIKTFGGVRARLAWGVRNEWLIRAVEPELNTLNSLTVEVETSVGSRLPIVDILKEELQKDDVEGDLGVVACGPTGMADEIRVAIGQLGPKAKRGVVFVDDAFSW</sequence>
<keyword evidence="9" id="KW-0732">Signal</keyword>
<evidence type="ECO:0000256" key="4">
    <source>
        <dbReference type="ARBA" id="ARBA00022989"/>
    </source>
</evidence>
<feature type="transmembrane region" description="Helical" evidence="8">
    <location>
        <begin position="445"/>
        <end position="463"/>
    </location>
</feature>
<keyword evidence="3 8" id="KW-0812">Transmembrane</keyword>
<feature type="compositionally biased region" description="Low complexity" evidence="7">
    <location>
        <begin position="539"/>
        <end position="552"/>
    </location>
</feature>
<dbReference type="OrthoDB" id="4494341at2759"/>
<feature type="transmembrane region" description="Helical" evidence="8">
    <location>
        <begin position="274"/>
        <end position="294"/>
    </location>
</feature>
<dbReference type="eggNOG" id="KOG0039">
    <property type="taxonomic scope" value="Eukaryota"/>
</dbReference>
<name>A8PEW2_COPC7</name>
<dbReference type="RefSeq" id="XP_001840858.1">
    <property type="nucleotide sequence ID" value="XM_001840806.1"/>
</dbReference>
<keyword evidence="4 8" id="KW-1133">Transmembrane helix</keyword>
<dbReference type="GO" id="GO:0000293">
    <property type="term" value="F:ferric-chelate reductase activity"/>
    <property type="evidence" value="ECO:0007669"/>
    <property type="project" value="TreeGrafter"/>
</dbReference>
<dbReference type="AlphaFoldDB" id="A8PEW2"/>
<dbReference type="VEuPathDB" id="FungiDB:CC1G_03087"/>
<evidence type="ECO:0000256" key="2">
    <source>
        <dbReference type="ARBA" id="ARBA00022448"/>
    </source>
</evidence>
<dbReference type="Pfam" id="PF01794">
    <property type="entry name" value="Ferric_reduct"/>
    <property type="match status" value="1"/>
</dbReference>
<dbReference type="EMBL" id="AACS02000008">
    <property type="protein sequence ID" value="EAU80911.1"/>
    <property type="molecule type" value="Genomic_DNA"/>
</dbReference>
<evidence type="ECO:0000256" key="5">
    <source>
        <dbReference type="ARBA" id="ARBA00023065"/>
    </source>
</evidence>
<dbReference type="InterPro" id="IPR039261">
    <property type="entry name" value="FNR_nucleotide-bd"/>
</dbReference>
<feature type="transmembrane region" description="Helical" evidence="8">
    <location>
        <begin position="314"/>
        <end position="331"/>
    </location>
</feature>
<dbReference type="InParanoid" id="A8PEW2"/>
<feature type="transmembrane region" description="Helical" evidence="8">
    <location>
        <begin position="210"/>
        <end position="232"/>
    </location>
</feature>
<dbReference type="InterPro" id="IPR013130">
    <property type="entry name" value="Fe3_Rdtase_TM_dom"/>
</dbReference>
<dbReference type="PANTHER" id="PTHR32361">
    <property type="entry name" value="FERRIC/CUPRIC REDUCTASE TRANSMEMBRANE COMPONENT"/>
    <property type="match status" value="1"/>
</dbReference>
<dbReference type="KEGG" id="cci:CC1G_03087"/>
<dbReference type="OMA" id="WGLVFYW"/>
<keyword evidence="12" id="KW-1185">Reference proteome</keyword>
<evidence type="ECO:0000259" key="10">
    <source>
        <dbReference type="Pfam" id="PF01794"/>
    </source>
</evidence>
<feature type="domain" description="Ferric oxidoreductase" evidence="10">
    <location>
        <begin position="314"/>
        <end position="428"/>
    </location>
</feature>
<feature type="compositionally biased region" description="Polar residues" evidence="7">
    <location>
        <begin position="527"/>
        <end position="538"/>
    </location>
</feature>
<dbReference type="Proteomes" id="UP000001861">
    <property type="component" value="Unassembled WGS sequence"/>
</dbReference>
<dbReference type="GO" id="GO:0005886">
    <property type="term" value="C:plasma membrane"/>
    <property type="evidence" value="ECO:0007669"/>
    <property type="project" value="TreeGrafter"/>
</dbReference>
<evidence type="ECO:0000256" key="7">
    <source>
        <dbReference type="SAM" id="MobiDB-lite"/>
    </source>
</evidence>
<dbReference type="GO" id="GO:0015677">
    <property type="term" value="P:copper ion import"/>
    <property type="evidence" value="ECO:0007669"/>
    <property type="project" value="TreeGrafter"/>
</dbReference>
<dbReference type="SFLD" id="SFLDS00052">
    <property type="entry name" value="Ferric_Reductase_Domain"/>
    <property type="match status" value="1"/>
</dbReference>
<dbReference type="GO" id="GO:0006879">
    <property type="term" value="P:intracellular iron ion homeostasis"/>
    <property type="evidence" value="ECO:0007669"/>
    <property type="project" value="TreeGrafter"/>
</dbReference>
<dbReference type="GO" id="GO:0006826">
    <property type="term" value="P:iron ion transport"/>
    <property type="evidence" value="ECO:0007669"/>
    <property type="project" value="TreeGrafter"/>
</dbReference>
<proteinExistence type="predicted"/>
<dbReference type="PANTHER" id="PTHR32361:SF9">
    <property type="entry name" value="FERRIC REDUCTASE TRANSMEMBRANE COMPONENT 3-RELATED"/>
    <property type="match status" value="1"/>
</dbReference>
<feature type="chain" id="PRO_5002727709" evidence="9">
    <location>
        <begin position="32"/>
        <end position="730"/>
    </location>
</feature>
<dbReference type="InterPro" id="IPR051410">
    <property type="entry name" value="Ferric/Cupric_Reductase"/>
</dbReference>
<gene>
    <name evidence="11" type="ORF">CC1G_03087</name>
</gene>
<organism evidence="11 12">
    <name type="scientific">Coprinopsis cinerea (strain Okayama-7 / 130 / ATCC MYA-4618 / FGSC 9003)</name>
    <name type="common">Inky cap fungus</name>
    <name type="synonym">Hormographiella aspergillata</name>
    <dbReference type="NCBI Taxonomy" id="240176"/>
    <lineage>
        <taxon>Eukaryota</taxon>
        <taxon>Fungi</taxon>
        <taxon>Dikarya</taxon>
        <taxon>Basidiomycota</taxon>
        <taxon>Agaricomycotina</taxon>
        <taxon>Agaricomycetes</taxon>
        <taxon>Agaricomycetidae</taxon>
        <taxon>Agaricales</taxon>
        <taxon>Agaricineae</taxon>
        <taxon>Psathyrellaceae</taxon>
        <taxon>Coprinopsis</taxon>
    </lineage>
</organism>
<accession>A8PEW2</accession>
<feature type="transmembrane region" description="Helical" evidence="8">
    <location>
        <begin position="385"/>
        <end position="406"/>
    </location>
</feature>
<dbReference type="Gene3D" id="3.40.50.80">
    <property type="entry name" value="Nucleotide-binding domain of ferredoxin-NADP reductase (FNR) module"/>
    <property type="match status" value="1"/>
</dbReference>
<feature type="signal peptide" evidence="9">
    <location>
        <begin position="1"/>
        <end position="31"/>
    </location>
</feature>
<evidence type="ECO:0000256" key="3">
    <source>
        <dbReference type="ARBA" id="ARBA00022692"/>
    </source>
</evidence>
<keyword evidence="5" id="KW-0406">Ion transport</keyword>
<evidence type="ECO:0000313" key="11">
    <source>
        <dbReference type="EMBL" id="EAU80911.1"/>
    </source>
</evidence>
<dbReference type="CDD" id="cd06186">
    <property type="entry name" value="NOX_Duox_like_FAD_NADP"/>
    <property type="match status" value="1"/>
</dbReference>
<keyword evidence="2" id="KW-0813">Transport</keyword>
<dbReference type="SUPFAM" id="SSF52343">
    <property type="entry name" value="Ferredoxin reductase-like, C-terminal NADP-linked domain"/>
    <property type="match status" value="1"/>
</dbReference>
<dbReference type="STRING" id="240176.A8PEW2"/>
<dbReference type="SFLD" id="SFLDG01168">
    <property type="entry name" value="Ferric_reductase_subgroup_(FRE"/>
    <property type="match status" value="1"/>
</dbReference>
<evidence type="ECO:0000256" key="9">
    <source>
        <dbReference type="SAM" id="SignalP"/>
    </source>
</evidence>
<evidence type="ECO:0000313" key="12">
    <source>
        <dbReference type="Proteomes" id="UP000001861"/>
    </source>
</evidence>
<evidence type="ECO:0000256" key="6">
    <source>
        <dbReference type="ARBA" id="ARBA00023136"/>
    </source>
</evidence>
<dbReference type="GeneID" id="6017513"/>
<evidence type="ECO:0000256" key="8">
    <source>
        <dbReference type="SAM" id="Phobius"/>
    </source>
</evidence>
<reference evidence="11 12" key="1">
    <citation type="journal article" date="2010" name="Proc. Natl. Acad. Sci. U.S.A.">
        <title>Insights into evolution of multicellular fungi from the assembled chromosomes of the mushroom Coprinopsis cinerea (Coprinus cinereus).</title>
        <authorList>
            <person name="Stajich J.E."/>
            <person name="Wilke S.K."/>
            <person name="Ahren D."/>
            <person name="Au C.H."/>
            <person name="Birren B.W."/>
            <person name="Borodovsky M."/>
            <person name="Burns C."/>
            <person name="Canback B."/>
            <person name="Casselton L.A."/>
            <person name="Cheng C.K."/>
            <person name="Deng J."/>
            <person name="Dietrich F.S."/>
            <person name="Fargo D.C."/>
            <person name="Farman M.L."/>
            <person name="Gathman A.C."/>
            <person name="Goldberg J."/>
            <person name="Guigo R."/>
            <person name="Hoegger P.J."/>
            <person name="Hooker J.B."/>
            <person name="Huggins A."/>
            <person name="James T.Y."/>
            <person name="Kamada T."/>
            <person name="Kilaru S."/>
            <person name="Kodira C."/>
            <person name="Kues U."/>
            <person name="Kupfer D."/>
            <person name="Kwan H.S."/>
            <person name="Lomsadze A."/>
            <person name="Li W."/>
            <person name="Lilly W.W."/>
            <person name="Ma L.J."/>
            <person name="Mackey A.J."/>
            <person name="Manning G."/>
            <person name="Martin F."/>
            <person name="Muraguchi H."/>
            <person name="Natvig D.O."/>
            <person name="Palmerini H."/>
            <person name="Ramesh M.A."/>
            <person name="Rehmeyer C.J."/>
            <person name="Roe B.A."/>
            <person name="Shenoy N."/>
            <person name="Stanke M."/>
            <person name="Ter-Hovhannisyan V."/>
            <person name="Tunlid A."/>
            <person name="Velagapudi R."/>
            <person name="Vision T.J."/>
            <person name="Zeng Q."/>
            <person name="Zolan M.E."/>
            <person name="Pukkila P.J."/>
        </authorList>
    </citation>
    <scope>NUCLEOTIDE SEQUENCE [LARGE SCALE GENOMIC DNA]</scope>
    <source>
        <strain evidence="12">Okayama-7 / 130 / ATCC MYA-4618 / FGSC 9003</strain>
    </source>
</reference>
<protein>
    <submittedName>
        <fullName evidence="11">Metalloreductase</fullName>
    </submittedName>
</protein>
<feature type="region of interest" description="Disordered" evidence="7">
    <location>
        <begin position="526"/>
        <end position="555"/>
    </location>
</feature>
<feature type="transmembrane region" description="Helical" evidence="8">
    <location>
        <begin position="413"/>
        <end position="433"/>
    </location>
</feature>